<sequence>MTIEPRVLQPSEWDAWHSALVSAFAGESTSEERELYRSLTEVERCLGVWDEDRPVATAGLFSLRMTVPGGALVPTAGVTMVSVAPTHRRRGILRSFMRRQLDDVRTAGTEPLAALTASEAPIYGRFGYGLAVRSLAVRIDTGRVRLRLPAAVAAEAAELRLRQSDEAASLLAECESVYARVLDRRPGMLERRPGFERERLLDPERRREGASPLRCVVALRDGEPVAYARYAVKADWTESDAPAGEVRLRELEALDTAGYAALWRFLFDIDLTTWIVADNRPLDDPWQHLVDDIRRCPTRLNTDSLYVRPVDVGGALAARTYATPVDVVLRVEDEFCPWNTGNWRLSGDEKGAVCEPTRDAADLSLSVRELGSAYLGGTSLHSLAGAGLVTEERPSSGALRAASTAFASETAPFLPHGF</sequence>
<comment type="similarity">
    <text evidence="1 4">Belongs to the acetyltransferase Eis family.</text>
</comment>
<dbReference type="InterPro" id="IPR025559">
    <property type="entry name" value="Eis_dom"/>
</dbReference>
<dbReference type="RefSeq" id="WP_016468983.1">
    <property type="nucleotide sequence ID" value="NZ_BBQG01000042.1"/>
</dbReference>
<evidence type="ECO:0000256" key="4">
    <source>
        <dbReference type="HAMAP-Rule" id="MF_01812"/>
    </source>
</evidence>
<dbReference type="Pfam" id="PF13530">
    <property type="entry name" value="SCP2_2"/>
    <property type="match status" value="1"/>
</dbReference>
<dbReference type="InterPro" id="IPR016181">
    <property type="entry name" value="Acyl_CoA_acyltransferase"/>
</dbReference>
<dbReference type="InterPro" id="IPR041380">
    <property type="entry name" value="Acetyltransf_17"/>
</dbReference>
<dbReference type="PROSITE" id="PS51186">
    <property type="entry name" value="GNAT"/>
    <property type="match status" value="1"/>
</dbReference>
<dbReference type="InterPro" id="IPR022902">
    <property type="entry name" value="NAcTrfase_Eis"/>
</dbReference>
<dbReference type="GO" id="GO:0034069">
    <property type="term" value="F:aminoglycoside N-acetyltransferase activity"/>
    <property type="evidence" value="ECO:0007669"/>
    <property type="project" value="TreeGrafter"/>
</dbReference>
<protein>
    <submittedName>
        <fullName evidence="5">GNAT family N-acetyltransferase</fullName>
    </submittedName>
</protein>
<dbReference type="Gene3D" id="3.40.630.30">
    <property type="match status" value="2"/>
</dbReference>
<comment type="caution">
    <text evidence="5">The sequence shown here is derived from an EMBL/GenBank/DDBJ whole genome shotgun (WGS) entry which is preliminary data.</text>
</comment>
<gene>
    <name evidence="5" type="ORF">D8771_15585</name>
</gene>
<proteinExistence type="inferred from homology"/>
<dbReference type="PANTHER" id="PTHR37817:SF1">
    <property type="entry name" value="N-ACETYLTRANSFERASE EIS"/>
    <property type="match status" value="1"/>
</dbReference>
<name>A0A6C1C1R6_9ACTN</name>
<dbReference type="PANTHER" id="PTHR37817">
    <property type="entry name" value="N-ACETYLTRANSFERASE EIS"/>
    <property type="match status" value="1"/>
</dbReference>
<dbReference type="CDD" id="cd04301">
    <property type="entry name" value="NAT_SF"/>
    <property type="match status" value="1"/>
</dbReference>
<evidence type="ECO:0000313" key="5">
    <source>
        <dbReference type="EMBL" id="TGG83437.1"/>
    </source>
</evidence>
<feature type="active site" description="Proton acceptor; via carboxylate" evidence="4">
    <location>
        <position position="418"/>
    </location>
</feature>
<dbReference type="GeneID" id="75183668"/>
<dbReference type="SUPFAM" id="SSF55718">
    <property type="entry name" value="SCP-like"/>
    <property type="match status" value="1"/>
</dbReference>
<dbReference type="InterPro" id="IPR036527">
    <property type="entry name" value="SCP2_sterol-bd_dom_sf"/>
</dbReference>
<evidence type="ECO:0000256" key="2">
    <source>
        <dbReference type="ARBA" id="ARBA00022679"/>
    </source>
</evidence>
<evidence type="ECO:0000313" key="6">
    <source>
        <dbReference type="Proteomes" id="UP000298111"/>
    </source>
</evidence>
<keyword evidence="2 4" id="KW-0808">Transferase</keyword>
<dbReference type="EMBL" id="RCIY01000055">
    <property type="protein sequence ID" value="TGG83437.1"/>
    <property type="molecule type" value="Genomic_DNA"/>
</dbReference>
<evidence type="ECO:0000256" key="1">
    <source>
        <dbReference type="ARBA" id="ARBA00009213"/>
    </source>
</evidence>
<dbReference type="SUPFAM" id="SSF55729">
    <property type="entry name" value="Acyl-CoA N-acyltransferases (Nat)"/>
    <property type="match status" value="1"/>
</dbReference>
<feature type="binding site" evidence="4">
    <location>
        <begin position="89"/>
        <end position="94"/>
    </location>
    <ligand>
        <name>acetyl-CoA</name>
        <dbReference type="ChEBI" id="CHEBI:57288"/>
    </ligand>
</feature>
<dbReference type="Pfam" id="PF13527">
    <property type="entry name" value="Acetyltransf_9"/>
    <property type="match status" value="1"/>
</dbReference>
<feature type="binding site" evidence="4">
    <location>
        <begin position="81"/>
        <end position="83"/>
    </location>
    <ligand>
        <name>acetyl-CoA</name>
        <dbReference type="ChEBI" id="CHEBI:57288"/>
    </ligand>
</feature>
<reference evidence="5 6" key="1">
    <citation type="submission" date="2018-10" db="EMBL/GenBank/DDBJ databases">
        <title>Isolation of pseudouridimycin from Streptomyces albus DSM 40763.</title>
        <authorList>
            <person name="Rosenqvist P."/>
            <person name="Metsae-Ketelae M."/>
            <person name="Virta P."/>
        </authorList>
    </citation>
    <scope>NUCLEOTIDE SEQUENCE [LARGE SCALE GENOMIC DNA]</scope>
    <source>
        <strain evidence="5 6">DSM 40763</strain>
    </source>
</reference>
<feature type="binding site" evidence="4">
    <location>
        <begin position="118"/>
        <end position="119"/>
    </location>
    <ligand>
        <name>acetyl-CoA</name>
        <dbReference type="ChEBI" id="CHEBI:57288"/>
    </ligand>
</feature>
<keyword evidence="3 4" id="KW-0012">Acyltransferase</keyword>
<organism evidence="5 6">
    <name type="scientific">Streptomyces albus</name>
    <dbReference type="NCBI Taxonomy" id="1888"/>
    <lineage>
        <taxon>Bacteria</taxon>
        <taxon>Bacillati</taxon>
        <taxon>Actinomycetota</taxon>
        <taxon>Actinomycetes</taxon>
        <taxon>Kitasatosporales</taxon>
        <taxon>Streptomycetaceae</taxon>
        <taxon>Streptomyces</taxon>
    </lineage>
</organism>
<dbReference type="Gene3D" id="3.30.1050.10">
    <property type="entry name" value="SCP2 sterol-binding domain"/>
    <property type="match status" value="1"/>
</dbReference>
<dbReference type="InterPro" id="IPR000182">
    <property type="entry name" value="GNAT_dom"/>
</dbReference>
<feature type="active site" description="Proton donor" evidence="4">
    <location>
        <position position="123"/>
    </location>
</feature>
<dbReference type="GO" id="GO:0030649">
    <property type="term" value="P:aminoglycoside antibiotic catabolic process"/>
    <property type="evidence" value="ECO:0007669"/>
    <property type="project" value="TreeGrafter"/>
</dbReference>
<dbReference type="Proteomes" id="UP000298111">
    <property type="component" value="Unassembled WGS sequence"/>
</dbReference>
<dbReference type="HAMAP" id="MF_01812">
    <property type="entry name" value="Eis"/>
    <property type="match status" value="1"/>
</dbReference>
<dbReference type="Pfam" id="PF17668">
    <property type="entry name" value="Acetyltransf_17"/>
    <property type="match status" value="1"/>
</dbReference>
<dbReference type="AlphaFoldDB" id="A0A6C1C1R6"/>
<dbReference type="InterPro" id="IPR051554">
    <property type="entry name" value="Acetyltransferase_Eis"/>
</dbReference>
<dbReference type="NCBIfam" id="NF002367">
    <property type="entry name" value="PRK01346.1-4"/>
    <property type="match status" value="1"/>
</dbReference>
<comment type="subunit">
    <text evidence="4">Homohexamer; trimer of dimers.</text>
</comment>
<evidence type="ECO:0000256" key="3">
    <source>
        <dbReference type="ARBA" id="ARBA00023315"/>
    </source>
</evidence>
<accession>A0A6C1C1R6</accession>